<evidence type="ECO:0000256" key="6">
    <source>
        <dbReference type="RuleBase" id="RU003423"/>
    </source>
</evidence>
<feature type="domain" description="Lipoyl-binding" evidence="8">
    <location>
        <begin position="2"/>
        <end position="77"/>
    </location>
</feature>
<dbReference type="Gene3D" id="2.40.50.100">
    <property type="match status" value="2"/>
</dbReference>
<dbReference type="Gene3D" id="4.10.320.10">
    <property type="entry name" value="E3-binding domain"/>
    <property type="match status" value="1"/>
</dbReference>
<dbReference type="InterPro" id="IPR036625">
    <property type="entry name" value="E3-bd_dom_sf"/>
</dbReference>
<name>A0ABR9JDI0_9MICC</name>
<dbReference type="InterPro" id="IPR004167">
    <property type="entry name" value="PSBD"/>
</dbReference>
<feature type="region of interest" description="Disordered" evidence="7">
    <location>
        <begin position="370"/>
        <end position="411"/>
    </location>
</feature>
<comment type="caution">
    <text evidence="10">The sequence shown here is derived from an EMBL/GenBank/DDBJ whole genome shotgun (WGS) entry which is preliminary data.</text>
</comment>
<keyword evidence="3 6" id="KW-0808">Transferase</keyword>
<reference evidence="10 11" key="1">
    <citation type="submission" date="2020-10" db="EMBL/GenBank/DDBJ databases">
        <title>Sequencing the genomes of 1000 actinobacteria strains.</title>
        <authorList>
            <person name="Klenk H.-P."/>
        </authorList>
    </citation>
    <scope>NUCLEOTIDE SEQUENCE [LARGE SCALE GENOMIC DNA]</scope>
    <source>
        <strain evidence="10 11">DSM 15666</strain>
    </source>
</reference>
<dbReference type="PANTHER" id="PTHR43178:SF5">
    <property type="entry name" value="LIPOAMIDE ACYLTRANSFERASE COMPONENT OF BRANCHED-CHAIN ALPHA-KETO ACID DEHYDROGENASE COMPLEX, MITOCHONDRIAL"/>
    <property type="match status" value="1"/>
</dbReference>
<dbReference type="SUPFAM" id="SSF52777">
    <property type="entry name" value="CoA-dependent acyltransferases"/>
    <property type="match status" value="1"/>
</dbReference>
<evidence type="ECO:0000313" key="10">
    <source>
        <dbReference type="EMBL" id="MBE1523845.1"/>
    </source>
</evidence>
<dbReference type="SUPFAM" id="SSF51230">
    <property type="entry name" value="Single hybrid motif"/>
    <property type="match status" value="2"/>
</dbReference>
<evidence type="ECO:0000259" key="9">
    <source>
        <dbReference type="PROSITE" id="PS51826"/>
    </source>
</evidence>
<comment type="cofactor">
    <cofactor evidence="1 6">
        <name>(R)-lipoate</name>
        <dbReference type="ChEBI" id="CHEBI:83088"/>
    </cofactor>
</comment>
<dbReference type="EMBL" id="JADBED010000001">
    <property type="protein sequence ID" value="MBE1523845.1"/>
    <property type="molecule type" value="Genomic_DNA"/>
</dbReference>
<evidence type="ECO:0000313" key="11">
    <source>
        <dbReference type="Proteomes" id="UP000643525"/>
    </source>
</evidence>
<dbReference type="NCBIfam" id="TIGR02927">
    <property type="entry name" value="SucB_Actino"/>
    <property type="match status" value="1"/>
</dbReference>
<dbReference type="EC" id="2.3.1.-" evidence="6"/>
<feature type="region of interest" description="Disordered" evidence="7">
    <location>
        <begin position="232"/>
        <end position="342"/>
    </location>
</feature>
<dbReference type="InterPro" id="IPR011053">
    <property type="entry name" value="Single_hybrid_motif"/>
</dbReference>
<dbReference type="PROSITE" id="PS00189">
    <property type="entry name" value="LIPOYL"/>
    <property type="match status" value="2"/>
</dbReference>
<evidence type="ECO:0000256" key="1">
    <source>
        <dbReference type="ARBA" id="ARBA00001938"/>
    </source>
</evidence>
<feature type="region of interest" description="Disordered" evidence="7">
    <location>
        <begin position="71"/>
        <end position="178"/>
    </location>
</feature>
<dbReference type="InterPro" id="IPR014276">
    <property type="entry name" value="2-oxoglutarate_DH_E2"/>
</dbReference>
<dbReference type="Pfam" id="PF00198">
    <property type="entry name" value="2-oxoacid_dh"/>
    <property type="match status" value="1"/>
</dbReference>
<protein>
    <recommendedName>
        <fullName evidence="6">Dihydrolipoamide acetyltransferase component of pyruvate dehydrogenase complex</fullName>
        <ecNumber evidence="6">2.3.1.-</ecNumber>
    </recommendedName>
</protein>
<dbReference type="InterPro" id="IPR001078">
    <property type="entry name" value="2-oxoacid_DH_actylTfrase"/>
</dbReference>
<evidence type="ECO:0000259" key="8">
    <source>
        <dbReference type="PROSITE" id="PS50968"/>
    </source>
</evidence>
<accession>A0ABR9JDI0</accession>
<dbReference type="Pfam" id="PF00364">
    <property type="entry name" value="Biotin_lipoyl"/>
    <property type="match status" value="2"/>
</dbReference>
<dbReference type="RefSeq" id="WP_192594938.1">
    <property type="nucleotide sequence ID" value="NZ_BAAALJ010000014.1"/>
</dbReference>
<sequence>MSETVNLPALGESVTEGTVTRWLVEVGDTVEVDQPLLEVSTDKVDTEVPSPAAGTIEELLVAEDETVEVGAPLVKIGDGSGSGDDSSDESAEENGEAEASADSDDGEGDSGEDQAQDEQASEADPEKAEDAATEAEQPEATEQAAEEKAPQQDEGGGSEGESQEVTLPQLGESVTEGTVTRWLVEVGDTVEVDQPLLEVSTDKVDTEVPSPVAGTIQEIKVSEDETVEVGAVLALVGSGSGGSSAPKQSEPEQDAESSSDEGSSDEGSSEDESAESQQAAEEKSEPAEEPAPEERTEASSSKSEKSEASAKSEKSSDSGSSTTKSDSSDSSAEGYVTPLVRRLAKNEGVDISDVKGTGVGGRIRKQDVVDAAEAQKSKSSAEEPASGGAAKSAPKVEVDTTKRGSTEKAPRIRQVIAQRMNESLDISAQLTQVHEIDMTRIVNLRARAKATFREQNGVNLTYLPFIGTAVTEALKQHPKLNAEYDETNQEITYHSSEHLAFAVDTDKGLLVPVINDAGDLSMAGLAKKIVDVADRTRKSKIGPGELSGGTFTITNFGSVGALFDTPIINQPQVAILGTGAIVKRPMVVEDSDGNESIGIRHMMYLSLTYDHRLVDGADAGRFMQTLKARLEGGSFEAQLGLEG</sequence>
<evidence type="ECO:0000256" key="7">
    <source>
        <dbReference type="SAM" id="MobiDB-lite"/>
    </source>
</evidence>
<gene>
    <name evidence="10" type="ORF">H4W27_000963</name>
</gene>
<keyword evidence="4 6" id="KW-0450">Lipoyl</keyword>
<feature type="domain" description="Peripheral subunit-binding (PSBD)" evidence="9">
    <location>
        <begin position="335"/>
        <end position="372"/>
    </location>
</feature>
<dbReference type="PANTHER" id="PTHR43178">
    <property type="entry name" value="DIHYDROLIPOAMIDE ACETYLTRANSFERASE COMPONENT OF PYRUVATE DEHYDROGENASE COMPLEX"/>
    <property type="match status" value="1"/>
</dbReference>
<dbReference type="PROSITE" id="PS51826">
    <property type="entry name" value="PSBD"/>
    <property type="match status" value="1"/>
</dbReference>
<dbReference type="InterPro" id="IPR000089">
    <property type="entry name" value="Biotin_lipoyl"/>
</dbReference>
<dbReference type="InterPro" id="IPR023213">
    <property type="entry name" value="CAT-like_dom_sf"/>
</dbReference>
<keyword evidence="5 6" id="KW-0012">Acyltransferase</keyword>
<keyword evidence="11" id="KW-1185">Reference proteome</keyword>
<dbReference type="Proteomes" id="UP000643525">
    <property type="component" value="Unassembled WGS sequence"/>
</dbReference>
<evidence type="ECO:0000256" key="3">
    <source>
        <dbReference type="ARBA" id="ARBA00022679"/>
    </source>
</evidence>
<proteinExistence type="inferred from homology"/>
<comment type="similarity">
    <text evidence="2 6">Belongs to the 2-oxoacid dehydrogenase family.</text>
</comment>
<dbReference type="CDD" id="cd06849">
    <property type="entry name" value="lipoyl_domain"/>
    <property type="match status" value="2"/>
</dbReference>
<dbReference type="InterPro" id="IPR003016">
    <property type="entry name" value="2-oxoA_DH_lipoyl-BS"/>
</dbReference>
<feature type="compositionally biased region" description="Basic and acidic residues" evidence="7">
    <location>
        <begin position="280"/>
        <end position="316"/>
    </location>
</feature>
<feature type="compositionally biased region" description="Low complexity" evidence="7">
    <location>
        <begin position="382"/>
        <end position="393"/>
    </location>
</feature>
<evidence type="ECO:0000256" key="4">
    <source>
        <dbReference type="ARBA" id="ARBA00022823"/>
    </source>
</evidence>
<organism evidence="10 11">
    <name type="scientific">Nesterenkonia lutea</name>
    <dbReference type="NCBI Taxonomy" id="272919"/>
    <lineage>
        <taxon>Bacteria</taxon>
        <taxon>Bacillati</taxon>
        <taxon>Actinomycetota</taxon>
        <taxon>Actinomycetes</taxon>
        <taxon>Micrococcales</taxon>
        <taxon>Micrococcaceae</taxon>
        <taxon>Nesterenkonia</taxon>
    </lineage>
</organism>
<dbReference type="Pfam" id="PF02817">
    <property type="entry name" value="E3_binding"/>
    <property type="match status" value="1"/>
</dbReference>
<feature type="domain" description="Lipoyl-binding" evidence="8">
    <location>
        <begin position="162"/>
        <end position="237"/>
    </location>
</feature>
<evidence type="ECO:0000256" key="2">
    <source>
        <dbReference type="ARBA" id="ARBA00007317"/>
    </source>
</evidence>
<evidence type="ECO:0000256" key="5">
    <source>
        <dbReference type="ARBA" id="ARBA00023315"/>
    </source>
</evidence>
<feature type="compositionally biased region" description="Basic and acidic residues" evidence="7">
    <location>
        <begin position="370"/>
        <end position="381"/>
    </location>
</feature>
<dbReference type="PROSITE" id="PS50968">
    <property type="entry name" value="BIOTINYL_LIPOYL"/>
    <property type="match status" value="2"/>
</dbReference>
<dbReference type="InterPro" id="IPR050743">
    <property type="entry name" value="2-oxoacid_DH_E2_comp"/>
</dbReference>
<dbReference type="SUPFAM" id="SSF47005">
    <property type="entry name" value="Peripheral subunit-binding domain of 2-oxo acid dehydrogenase complex"/>
    <property type="match status" value="1"/>
</dbReference>
<dbReference type="Gene3D" id="3.30.559.10">
    <property type="entry name" value="Chloramphenicol acetyltransferase-like domain"/>
    <property type="match status" value="1"/>
</dbReference>
<feature type="compositionally biased region" description="Acidic residues" evidence="7">
    <location>
        <begin position="251"/>
        <end position="274"/>
    </location>
</feature>
<feature type="compositionally biased region" description="Basic and acidic residues" evidence="7">
    <location>
        <begin position="394"/>
        <end position="410"/>
    </location>
</feature>
<feature type="compositionally biased region" description="Acidic residues" evidence="7">
    <location>
        <begin position="85"/>
        <end position="123"/>
    </location>
</feature>
<feature type="compositionally biased region" description="Low complexity" evidence="7">
    <location>
        <begin position="317"/>
        <end position="334"/>
    </location>
</feature>
<dbReference type="GO" id="GO:0004149">
    <property type="term" value="F:dihydrolipoyllysine-residue succinyltransferase activity"/>
    <property type="evidence" value="ECO:0007669"/>
    <property type="project" value="UniProtKB-EC"/>
</dbReference>